<dbReference type="SUPFAM" id="SSF48264">
    <property type="entry name" value="Cytochrome P450"/>
    <property type="match status" value="1"/>
</dbReference>
<dbReference type="GO" id="GO:0004497">
    <property type="term" value="F:monooxygenase activity"/>
    <property type="evidence" value="ECO:0007669"/>
    <property type="project" value="InterPro"/>
</dbReference>
<dbReference type="InterPro" id="IPR002397">
    <property type="entry name" value="Cyt_P450_B"/>
</dbReference>
<dbReference type="EMBL" id="FLQX01000001">
    <property type="protein sequence ID" value="SBT03221.1"/>
    <property type="molecule type" value="Genomic_DNA"/>
</dbReference>
<evidence type="ECO:0000256" key="1">
    <source>
        <dbReference type="ARBA" id="ARBA00010617"/>
    </source>
</evidence>
<evidence type="ECO:0000313" key="2">
    <source>
        <dbReference type="EMBL" id="SBT03221.1"/>
    </source>
</evidence>
<dbReference type="STRING" id="1860102.ACCAA_10142"/>
<gene>
    <name evidence="2" type="ORF">ACCAA_10142</name>
</gene>
<dbReference type="AlphaFoldDB" id="A0A1A8XER2"/>
<dbReference type="GO" id="GO:0016705">
    <property type="term" value="F:oxidoreductase activity, acting on paired donors, with incorporation or reduction of molecular oxygen"/>
    <property type="evidence" value="ECO:0007669"/>
    <property type="project" value="InterPro"/>
</dbReference>
<proteinExistence type="inferred from homology"/>
<dbReference type="Proteomes" id="UP000199169">
    <property type="component" value="Unassembled WGS sequence"/>
</dbReference>
<comment type="similarity">
    <text evidence="1">Belongs to the cytochrome P450 family.</text>
</comment>
<name>A0A1A8XER2_9PROT</name>
<sequence>MTVNDKLQADWEPKSDAVQRDQRAAYDEMRERCPVAYSDFLEWSVFRHEDIVRVLMDPDTFSNAASRHLSVPDGMDPPEHTEYRRMIVQYFQPERVDAFEPQCREIAAKRLQSLLGRDELEFIGDFAHWFAVRIQSASLGWPLEMCEPLRLWTQKNHQATFAQDRPAMAEIAKEFEGYVHELLQIRRAAGAQASDDITGSLLRQYVQGRPLRDEEIVSIVRNWTVGEVGTISAALGILVHYLAQHPDLQQQLRTQPSLLPAAIDEILRIYGPLVSNRRITTRPVEIGGRKIAAGERISLIWISANRDGRVFEDPEAYRLDRDPTANLLYGAGIHVCPGAPLARMEMRVAMEEILGHTTRIDPIPERPPTGAVYPGSGFATLPLRVR</sequence>
<dbReference type="CDD" id="cd11079">
    <property type="entry name" value="Cyp_unk"/>
    <property type="match status" value="1"/>
</dbReference>
<dbReference type="PRINTS" id="PR00359">
    <property type="entry name" value="BP450"/>
</dbReference>
<organism evidence="2 3">
    <name type="scientific">Candidatus Accumulibacter aalborgensis</name>
    <dbReference type="NCBI Taxonomy" id="1860102"/>
    <lineage>
        <taxon>Bacteria</taxon>
        <taxon>Pseudomonadati</taxon>
        <taxon>Pseudomonadota</taxon>
        <taxon>Betaproteobacteria</taxon>
        <taxon>Candidatus Accumulibacter</taxon>
    </lineage>
</organism>
<accession>A0A1A8XER2</accession>
<dbReference type="Gene3D" id="1.10.630.10">
    <property type="entry name" value="Cytochrome P450"/>
    <property type="match status" value="1"/>
</dbReference>
<dbReference type="InterPro" id="IPR036396">
    <property type="entry name" value="Cyt_P450_sf"/>
</dbReference>
<keyword evidence="3" id="KW-1185">Reference proteome</keyword>
<protein>
    <submittedName>
        <fullName evidence="2">Cytochrome P450</fullName>
    </submittedName>
</protein>
<dbReference type="PANTHER" id="PTHR46696:SF6">
    <property type="entry name" value="P450, PUTATIVE (EUROFUNG)-RELATED"/>
    <property type="match status" value="1"/>
</dbReference>
<dbReference type="Pfam" id="PF00067">
    <property type="entry name" value="p450"/>
    <property type="match status" value="1"/>
</dbReference>
<reference evidence="2 3" key="1">
    <citation type="submission" date="2016-06" db="EMBL/GenBank/DDBJ databases">
        <authorList>
            <person name="Kjaerup R.B."/>
            <person name="Dalgaard T.S."/>
            <person name="Juul-Madsen H.R."/>
        </authorList>
    </citation>
    <scope>NUCLEOTIDE SEQUENCE [LARGE SCALE GENOMIC DNA]</scope>
    <source>
        <strain evidence="2">3</strain>
    </source>
</reference>
<dbReference type="GO" id="GO:0005506">
    <property type="term" value="F:iron ion binding"/>
    <property type="evidence" value="ECO:0007669"/>
    <property type="project" value="InterPro"/>
</dbReference>
<dbReference type="PRINTS" id="PR00385">
    <property type="entry name" value="P450"/>
</dbReference>
<dbReference type="InterPro" id="IPR001128">
    <property type="entry name" value="Cyt_P450"/>
</dbReference>
<dbReference type="PANTHER" id="PTHR46696">
    <property type="entry name" value="P450, PUTATIVE (EUROFUNG)-RELATED"/>
    <property type="match status" value="1"/>
</dbReference>
<evidence type="ECO:0000313" key="3">
    <source>
        <dbReference type="Proteomes" id="UP000199169"/>
    </source>
</evidence>
<dbReference type="GO" id="GO:0020037">
    <property type="term" value="F:heme binding"/>
    <property type="evidence" value="ECO:0007669"/>
    <property type="project" value="InterPro"/>
</dbReference>